<reference evidence="1 2" key="1">
    <citation type="journal article" date="2018" name="Nat. Biotechnol.">
        <title>A standardized bacterial taxonomy based on genome phylogeny substantially revises the tree of life.</title>
        <authorList>
            <person name="Parks D.H."/>
            <person name="Chuvochina M."/>
            <person name="Waite D.W."/>
            <person name="Rinke C."/>
            <person name="Skarshewski A."/>
            <person name="Chaumeil P.A."/>
            <person name="Hugenholtz P."/>
        </authorList>
    </citation>
    <scope>NUCLEOTIDE SEQUENCE [LARGE SCALE GENOMIC DNA]</scope>
    <source>
        <strain evidence="1">UBA9375</strain>
    </source>
</reference>
<proteinExistence type="predicted"/>
<gene>
    <name evidence="1" type="ORF">DIT97_27215</name>
</gene>
<comment type="caution">
    <text evidence="1">The sequence shown here is derived from an EMBL/GenBank/DDBJ whole genome shotgun (WGS) entry which is preliminary data.</text>
</comment>
<evidence type="ECO:0000313" key="2">
    <source>
        <dbReference type="Proteomes" id="UP000263642"/>
    </source>
</evidence>
<dbReference type="AlphaFoldDB" id="A0A3D3RCF2"/>
<sequence length="42" mass="4721">HAGIAINRIDAREAQRIFDTLAEWGEDKGWHETLPDAGEDES</sequence>
<dbReference type="Proteomes" id="UP000263642">
    <property type="component" value="Unassembled WGS sequence"/>
</dbReference>
<evidence type="ECO:0000313" key="1">
    <source>
        <dbReference type="EMBL" id="HCO26521.1"/>
    </source>
</evidence>
<dbReference type="EMBL" id="DQAY01000162">
    <property type="protein sequence ID" value="HCO26521.1"/>
    <property type="molecule type" value="Genomic_DNA"/>
</dbReference>
<feature type="non-terminal residue" evidence="1">
    <location>
        <position position="1"/>
    </location>
</feature>
<name>A0A3D3RCF2_9PLAN</name>
<organism evidence="1 2">
    <name type="scientific">Gimesia maris</name>
    <dbReference type="NCBI Taxonomy" id="122"/>
    <lineage>
        <taxon>Bacteria</taxon>
        <taxon>Pseudomonadati</taxon>
        <taxon>Planctomycetota</taxon>
        <taxon>Planctomycetia</taxon>
        <taxon>Planctomycetales</taxon>
        <taxon>Planctomycetaceae</taxon>
        <taxon>Gimesia</taxon>
    </lineage>
</organism>
<protein>
    <submittedName>
        <fullName evidence="1">HypC/HybG/HupF family hydrogenase formation chaperone</fullName>
    </submittedName>
</protein>
<accession>A0A3D3RCF2</accession>